<name>A0AAD4R6B3_9BILA</name>
<proteinExistence type="predicted"/>
<dbReference type="EMBL" id="JAKKPZ010000007">
    <property type="protein sequence ID" value="KAI1718989.1"/>
    <property type="molecule type" value="Genomic_DNA"/>
</dbReference>
<protein>
    <submittedName>
        <fullName evidence="2">Uncharacterized protein</fullName>
    </submittedName>
</protein>
<dbReference type="Proteomes" id="UP001201812">
    <property type="component" value="Unassembled WGS sequence"/>
</dbReference>
<gene>
    <name evidence="2" type="ORF">DdX_06105</name>
</gene>
<evidence type="ECO:0000313" key="2">
    <source>
        <dbReference type="EMBL" id="KAI1718989.1"/>
    </source>
</evidence>
<sequence>MYQYNHLEEPGTSNVEGVAPDQTEEERRKKQYDPYFYGNDLAPDFVDVGNALSHAISVTHHNRDANIGGKPDGDTNTAITSQPVESAKIDEVAGINGAVSSVDSNLSGDATGLSLGADGADAKTTDACCADWACCATSDEGNFMEMCAHIFFCSALCDACTDCNACDCSGCDCSGCDCAGCDCS</sequence>
<feature type="region of interest" description="Disordered" evidence="1">
    <location>
        <begin position="1"/>
        <end position="27"/>
    </location>
</feature>
<reference evidence="2" key="1">
    <citation type="submission" date="2022-01" db="EMBL/GenBank/DDBJ databases">
        <title>Genome Sequence Resource for Two Populations of Ditylenchus destructor, the Migratory Endoparasitic Phytonematode.</title>
        <authorList>
            <person name="Zhang H."/>
            <person name="Lin R."/>
            <person name="Xie B."/>
        </authorList>
    </citation>
    <scope>NUCLEOTIDE SEQUENCE</scope>
    <source>
        <strain evidence="2">BazhouSP</strain>
    </source>
</reference>
<dbReference type="AlphaFoldDB" id="A0AAD4R6B3"/>
<accession>A0AAD4R6B3</accession>
<keyword evidence="3" id="KW-1185">Reference proteome</keyword>
<evidence type="ECO:0000313" key="3">
    <source>
        <dbReference type="Proteomes" id="UP001201812"/>
    </source>
</evidence>
<comment type="caution">
    <text evidence="2">The sequence shown here is derived from an EMBL/GenBank/DDBJ whole genome shotgun (WGS) entry which is preliminary data.</text>
</comment>
<evidence type="ECO:0000256" key="1">
    <source>
        <dbReference type="SAM" id="MobiDB-lite"/>
    </source>
</evidence>
<organism evidence="2 3">
    <name type="scientific">Ditylenchus destructor</name>
    <dbReference type="NCBI Taxonomy" id="166010"/>
    <lineage>
        <taxon>Eukaryota</taxon>
        <taxon>Metazoa</taxon>
        <taxon>Ecdysozoa</taxon>
        <taxon>Nematoda</taxon>
        <taxon>Chromadorea</taxon>
        <taxon>Rhabditida</taxon>
        <taxon>Tylenchina</taxon>
        <taxon>Tylenchomorpha</taxon>
        <taxon>Sphaerularioidea</taxon>
        <taxon>Anguinidae</taxon>
        <taxon>Anguininae</taxon>
        <taxon>Ditylenchus</taxon>
    </lineage>
</organism>